<accession>A0A6J4UGJ6</accession>
<evidence type="ECO:0000256" key="1">
    <source>
        <dbReference type="SAM" id="MobiDB-lite"/>
    </source>
</evidence>
<gene>
    <name evidence="2" type="ORF">AVDCRST_MAG59-1496</name>
</gene>
<dbReference type="AlphaFoldDB" id="A0A6J4UGJ6"/>
<feature type="region of interest" description="Disordered" evidence="1">
    <location>
        <begin position="1"/>
        <end position="162"/>
    </location>
</feature>
<evidence type="ECO:0000313" key="2">
    <source>
        <dbReference type="EMBL" id="CAA9548049.1"/>
    </source>
</evidence>
<feature type="compositionally biased region" description="Low complexity" evidence="1">
    <location>
        <begin position="34"/>
        <end position="46"/>
    </location>
</feature>
<feature type="compositionally biased region" description="Basic residues" evidence="1">
    <location>
        <begin position="375"/>
        <end position="399"/>
    </location>
</feature>
<feature type="region of interest" description="Disordered" evidence="1">
    <location>
        <begin position="364"/>
        <end position="436"/>
    </location>
</feature>
<feature type="compositionally biased region" description="Basic residues" evidence="1">
    <location>
        <begin position="112"/>
        <end position="122"/>
    </location>
</feature>
<feature type="compositionally biased region" description="Basic residues" evidence="1">
    <location>
        <begin position="224"/>
        <end position="236"/>
    </location>
</feature>
<feature type="compositionally biased region" description="Basic and acidic residues" evidence="1">
    <location>
        <begin position="269"/>
        <end position="281"/>
    </location>
</feature>
<feature type="region of interest" description="Disordered" evidence="1">
    <location>
        <begin position="193"/>
        <end position="299"/>
    </location>
</feature>
<feature type="compositionally biased region" description="Basic and acidic residues" evidence="1">
    <location>
        <begin position="205"/>
        <end position="223"/>
    </location>
</feature>
<feature type="non-terminal residue" evidence="2">
    <location>
        <position position="1"/>
    </location>
</feature>
<protein>
    <submittedName>
        <fullName evidence="2">Uncharacterized MFS-type transporter</fullName>
    </submittedName>
</protein>
<organism evidence="2">
    <name type="scientific">uncultured Thermomicrobiales bacterium</name>
    <dbReference type="NCBI Taxonomy" id="1645740"/>
    <lineage>
        <taxon>Bacteria</taxon>
        <taxon>Pseudomonadati</taxon>
        <taxon>Thermomicrobiota</taxon>
        <taxon>Thermomicrobia</taxon>
        <taxon>Thermomicrobiales</taxon>
        <taxon>environmental samples</taxon>
    </lineage>
</organism>
<feature type="compositionally biased region" description="Low complexity" evidence="1">
    <location>
        <begin position="1"/>
        <end position="16"/>
    </location>
</feature>
<feature type="compositionally biased region" description="Basic residues" evidence="1">
    <location>
        <begin position="17"/>
        <end position="31"/>
    </location>
</feature>
<feature type="compositionally biased region" description="Low complexity" evidence="1">
    <location>
        <begin position="237"/>
        <end position="252"/>
    </location>
</feature>
<name>A0A6J4UGJ6_9BACT</name>
<feature type="non-terminal residue" evidence="2">
    <location>
        <position position="436"/>
    </location>
</feature>
<feature type="compositionally biased region" description="Basic residues" evidence="1">
    <location>
        <begin position="282"/>
        <end position="292"/>
    </location>
</feature>
<reference evidence="2" key="1">
    <citation type="submission" date="2020-02" db="EMBL/GenBank/DDBJ databases">
        <authorList>
            <person name="Meier V. D."/>
        </authorList>
    </citation>
    <scope>NUCLEOTIDE SEQUENCE</scope>
    <source>
        <strain evidence="2">AVDCRST_MAG59</strain>
    </source>
</reference>
<dbReference type="EMBL" id="CADCWF010000091">
    <property type="protein sequence ID" value="CAA9548049.1"/>
    <property type="molecule type" value="Genomic_DNA"/>
</dbReference>
<proteinExistence type="predicted"/>
<sequence>GDWAGASGAGAAPLRLGRLRRDVRHAPRRRRVPLDAGRPDGAAGAGVRLEPGDRRLGRLGQPAPVRLLRSVRRRADAPLRHPPRRLLSPGRHRRRRPPDDPGRPAVATRPALGRRRRPRRRLHGDGAGGDDRQPLVRRAARPRPRATDGGQRHRPTRLPADAGLADDRCRLAVGGGGDRDRCPAGHSARCQVPARLAARGRRATLRREDRRPAPGHAGDEPHRLRGRRTPPRRRPPRLLAPGRDLLRLWVQHQRPDRHPPHPGQHRPRHGGDDRRRIPRPDRHLRRDRHHGLRLADRPLGPAQAPLRLLRPARPLAAAAADGVRRPPGRLDPLRRLLWAGLGGDGTADRFARLRHLRPPARPDRLRLDLLGPPGRSRRRRHRRRPGPHRHRRLRARLPGRRGALPGRGDDGAGDRSAAGAGGRGHAARAGGAAGEI</sequence>